<name>B6IHV3_CAEBR</name>
<reference evidence="2 3" key="2">
    <citation type="journal article" date="2011" name="PLoS Genet.">
        <title>Caenorhabditis briggsae recombinant inbred line genotypes reveal inter-strain incompatibility and the evolution of recombination.</title>
        <authorList>
            <person name="Ross J.A."/>
            <person name="Koboldt D.C."/>
            <person name="Staisch J.E."/>
            <person name="Chamberlin H.M."/>
            <person name="Gupta B.P."/>
            <person name="Miller R.D."/>
            <person name="Baird S.E."/>
            <person name="Haag E.S."/>
        </authorList>
    </citation>
    <scope>NUCLEOTIDE SEQUENCE [LARGE SCALE GENOMIC DNA]</scope>
    <source>
        <strain evidence="2 3">AF16</strain>
    </source>
</reference>
<dbReference type="GO" id="GO:0008528">
    <property type="term" value="F:G protein-coupled peptide receptor activity"/>
    <property type="evidence" value="ECO:0007669"/>
    <property type="project" value="InterPro"/>
</dbReference>
<evidence type="ECO:0000313" key="4">
    <source>
        <dbReference type="WormBase" id="CBG26960"/>
    </source>
</evidence>
<dbReference type="Proteomes" id="UP000008549">
    <property type="component" value="Unassembled WGS sequence"/>
</dbReference>
<proteinExistence type="predicted"/>
<sequence>MSDYQFSLTTESLVEQIFIAQLILTVPGILINLLHVYILCHVSLRTSSTNSILIGIGIVDLLVLSVFLHDRIRQFWFPACSEISRQSKWTDDLQRDILKQTSFCPKSGYFIVRLMYLVCFVLSILFYFSEQNSDCTISSNSLEEQLHFLELISASSQILISLIYPILAILLICVIWKSTNTVLFTVSKTSSVERLRYSQKS</sequence>
<dbReference type="PANTHER" id="PTHR47088">
    <property type="entry name" value="SERPENTINE RECEPTOR, CLASS W"/>
    <property type="match status" value="1"/>
</dbReference>
<organism evidence="2 3">
    <name type="scientific">Caenorhabditis briggsae</name>
    <dbReference type="NCBI Taxonomy" id="6238"/>
    <lineage>
        <taxon>Eukaryota</taxon>
        <taxon>Metazoa</taxon>
        <taxon>Ecdysozoa</taxon>
        <taxon>Nematoda</taxon>
        <taxon>Chromadorea</taxon>
        <taxon>Rhabditida</taxon>
        <taxon>Rhabditina</taxon>
        <taxon>Rhabditomorpha</taxon>
        <taxon>Rhabditoidea</taxon>
        <taxon>Rhabditidae</taxon>
        <taxon>Peloderinae</taxon>
        <taxon>Caenorhabditis</taxon>
    </lineage>
</organism>
<dbReference type="GeneID" id="68918424"/>
<evidence type="ECO:0000313" key="3">
    <source>
        <dbReference type="Proteomes" id="UP000008549"/>
    </source>
</evidence>
<dbReference type="RefSeq" id="XP_045099046.1">
    <property type="nucleotide sequence ID" value="XM_045236781.1"/>
</dbReference>
<dbReference type="EMBL" id="HE600935">
    <property type="protein sequence ID" value="CAR99483.1"/>
    <property type="molecule type" value="Genomic_DNA"/>
</dbReference>
<dbReference type="InParanoid" id="B6IHV3"/>
<feature type="transmembrane region" description="Helical" evidence="1">
    <location>
        <begin position="51"/>
        <end position="68"/>
    </location>
</feature>
<dbReference type="KEGG" id="cbr:CBG_26960"/>
<dbReference type="PANTHER" id="PTHR47088:SF1">
    <property type="entry name" value="G-PROTEIN COUPLED RECEPTORS FAMILY 1 PROFILE DOMAIN-CONTAINING PROTEIN-RELATED"/>
    <property type="match status" value="1"/>
</dbReference>
<dbReference type="WormBase" id="CBG26960">
    <property type="protein sequence ID" value="CBP48573"/>
    <property type="gene ID" value="WBGene00088374"/>
</dbReference>
<feature type="transmembrane region" description="Helical" evidence="1">
    <location>
        <begin position="108"/>
        <end position="128"/>
    </location>
</feature>
<keyword evidence="1" id="KW-0472">Membrane</keyword>
<evidence type="ECO:0000313" key="2">
    <source>
        <dbReference type="EMBL" id="CAR99483.1"/>
    </source>
</evidence>
<evidence type="ECO:0000256" key="1">
    <source>
        <dbReference type="SAM" id="Phobius"/>
    </source>
</evidence>
<dbReference type="CTD" id="68918424"/>
<gene>
    <name evidence="2 4" type="ORF">CBG26960</name>
    <name evidence="2" type="ORF">CBG_26960</name>
</gene>
<reference evidence="2 3" key="1">
    <citation type="journal article" date="2003" name="PLoS Biol.">
        <title>The genome sequence of Caenorhabditis briggsae: a platform for comparative genomics.</title>
        <authorList>
            <person name="Stein L.D."/>
            <person name="Bao Z."/>
            <person name="Blasiar D."/>
            <person name="Blumenthal T."/>
            <person name="Brent M.R."/>
            <person name="Chen N."/>
            <person name="Chinwalla A."/>
            <person name="Clarke L."/>
            <person name="Clee C."/>
            <person name="Coghlan A."/>
            <person name="Coulson A."/>
            <person name="D'Eustachio P."/>
            <person name="Fitch D.H."/>
            <person name="Fulton L.A."/>
            <person name="Fulton R.E."/>
            <person name="Griffiths-Jones S."/>
            <person name="Harris T.W."/>
            <person name="Hillier L.W."/>
            <person name="Kamath R."/>
            <person name="Kuwabara P.E."/>
            <person name="Mardis E.R."/>
            <person name="Marra M.A."/>
            <person name="Miner T.L."/>
            <person name="Minx P."/>
            <person name="Mullikin J.C."/>
            <person name="Plumb R.W."/>
            <person name="Rogers J."/>
            <person name="Schein J.E."/>
            <person name="Sohrmann M."/>
            <person name="Spieth J."/>
            <person name="Stajich J.E."/>
            <person name="Wei C."/>
            <person name="Willey D."/>
            <person name="Wilson R.K."/>
            <person name="Durbin R."/>
            <person name="Waterston R.H."/>
        </authorList>
    </citation>
    <scope>NUCLEOTIDE SEQUENCE [LARGE SCALE GENOMIC DNA]</scope>
    <source>
        <strain evidence="2 3">AF16</strain>
    </source>
</reference>
<keyword evidence="3" id="KW-1185">Reference proteome</keyword>
<dbReference type="Pfam" id="PF10324">
    <property type="entry name" value="7TM_GPCR_Srw"/>
    <property type="match status" value="1"/>
</dbReference>
<dbReference type="SUPFAM" id="SSF81321">
    <property type="entry name" value="Family A G protein-coupled receptor-like"/>
    <property type="match status" value="1"/>
</dbReference>
<keyword evidence="1" id="KW-0812">Transmembrane</keyword>
<feature type="transmembrane region" description="Helical" evidence="1">
    <location>
        <begin position="17"/>
        <end position="39"/>
    </location>
</feature>
<accession>B6IHV3</accession>
<keyword evidence="1" id="KW-1133">Transmembrane helix</keyword>
<dbReference type="InterPro" id="IPR019427">
    <property type="entry name" value="7TM_GPCR_serpentine_rcpt_Srw"/>
</dbReference>
<protein>
    <submittedName>
        <fullName evidence="2">Protein CBG26960</fullName>
    </submittedName>
</protein>
<feature type="transmembrane region" description="Helical" evidence="1">
    <location>
        <begin position="148"/>
        <end position="176"/>
    </location>
</feature>
<dbReference type="HOGENOM" id="CLU_1361516_0_0_1"/>
<dbReference type="AlphaFoldDB" id="B6IHV3"/>